<dbReference type="Pfam" id="PF02391">
    <property type="entry name" value="MoaE"/>
    <property type="match status" value="1"/>
</dbReference>
<dbReference type="Gene3D" id="3.90.1170.40">
    <property type="entry name" value="Molybdopterin biosynthesis MoaE subunit"/>
    <property type="match status" value="1"/>
</dbReference>
<dbReference type="SUPFAM" id="SSF54690">
    <property type="entry name" value="Molybdopterin synthase subunit MoaE"/>
    <property type="match status" value="1"/>
</dbReference>
<gene>
    <name evidence="2" type="ORF">GCM10009737_36940</name>
</gene>
<dbReference type="CDD" id="cd00756">
    <property type="entry name" value="MoaE"/>
    <property type="match status" value="1"/>
</dbReference>
<feature type="region of interest" description="Disordered" evidence="1">
    <location>
        <begin position="1"/>
        <end position="46"/>
    </location>
</feature>
<dbReference type="Proteomes" id="UP001501612">
    <property type="component" value="Unassembled WGS sequence"/>
</dbReference>
<organism evidence="2 3">
    <name type="scientific">Nocardioides lentus</name>
    <dbReference type="NCBI Taxonomy" id="338077"/>
    <lineage>
        <taxon>Bacteria</taxon>
        <taxon>Bacillati</taxon>
        <taxon>Actinomycetota</taxon>
        <taxon>Actinomycetes</taxon>
        <taxon>Propionibacteriales</taxon>
        <taxon>Nocardioidaceae</taxon>
        <taxon>Nocardioides</taxon>
    </lineage>
</organism>
<dbReference type="InterPro" id="IPR036563">
    <property type="entry name" value="MoaE_sf"/>
</dbReference>
<evidence type="ECO:0008006" key="4">
    <source>
        <dbReference type="Google" id="ProtNLM"/>
    </source>
</evidence>
<dbReference type="InterPro" id="IPR003448">
    <property type="entry name" value="Mopterin_biosynth_MoaE"/>
</dbReference>
<evidence type="ECO:0000313" key="2">
    <source>
        <dbReference type="EMBL" id="GAA1931581.1"/>
    </source>
</evidence>
<accession>A0ABP5B8C0</accession>
<comment type="caution">
    <text evidence="2">The sequence shown here is derived from an EMBL/GenBank/DDBJ whole genome shotgun (WGS) entry which is preliminary data.</text>
</comment>
<proteinExistence type="predicted"/>
<evidence type="ECO:0000256" key="1">
    <source>
        <dbReference type="SAM" id="MobiDB-lite"/>
    </source>
</evidence>
<sequence>MFAESGAHGPRAAGTTLGRMCPETPAAETADAVPARPDRVPDPPRPVGDVVRLVDVVEHAIDVEQVTASLDDLAAGAVCVFVGRVRDHDEGHDVTGLSYEAHPTALARMREVCERVAAAHDVRGIAVVHRTGDIPIGEAAVVGVASAAHRWESFRATEDLIDTLKAEVPIWKHQTYASGDTGWVGVD</sequence>
<keyword evidence="3" id="KW-1185">Reference proteome</keyword>
<evidence type="ECO:0000313" key="3">
    <source>
        <dbReference type="Proteomes" id="UP001501612"/>
    </source>
</evidence>
<protein>
    <recommendedName>
        <fullName evidence="4">Molybdenum cofactor biosynthesis protein MoaE</fullName>
    </recommendedName>
</protein>
<dbReference type="EMBL" id="BAAAMY010000014">
    <property type="protein sequence ID" value="GAA1931581.1"/>
    <property type="molecule type" value="Genomic_DNA"/>
</dbReference>
<name>A0ABP5B8C0_9ACTN</name>
<dbReference type="PANTHER" id="PTHR23404">
    <property type="entry name" value="MOLYBDOPTERIN SYNTHASE RELATED"/>
    <property type="match status" value="1"/>
</dbReference>
<reference evidence="3" key="1">
    <citation type="journal article" date="2019" name="Int. J. Syst. Evol. Microbiol.">
        <title>The Global Catalogue of Microorganisms (GCM) 10K type strain sequencing project: providing services to taxonomists for standard genome sequencing and annotation.</title>
        <authorList>
            <consortium name="The Broad Institute Genomics Platform"/>
            <consortium name="The Broad Institute Genome Sequencing Center for Infectious Disease"/>
            <person name="Wu L."/>
            <person name="Ma J."/>
        </authorList>
    </citation>
    <scope>NUCLEOTIDE SEQUENCE [LARGE SCALE GENOMIC DNA]</scope>
    <source>
        <strain evidence="3">JCM 14046</strain>
    </source>
</reference>